<dbReference type="Pfam" id="PF23893">
    <property type="entry name" value="Y4YQ_C"/>
    <property type="match status" value="1"/>
</dbReference>
<dbReference type="Proteomes" id="UP001139353">
    <property type="component" value="Unassembled WGS sequence"/>
</dbReference>
<gene>
    <name evidence="4" type="ORF">LPC04_27755</name>
</gene>
<evidence type="ECO:0000259" key="3">
    <source>
        <dbReference type="Pfam" id="PF23893"/>
    </source>
</evidence>
<keyword evidence="5" id="KW-1185">Reference proteome</keyword>
<comment type="caution">
    <text evidence="4">The sequence shown here is derived from an EMBL/GenBank/DDBJ whole genome shotgun (WGS) entry which is preliminary data.</text>
</comment>
<evidence type="ECO:0000313" key="5">
    <source>
        <dbReference type="Proteomes" id="UP001139353"/>
    </source>
</evidence>
<accession>A0A9X1YPA2</accession>
<dbReference type="RefSeq" id="WP_275685583.1">
    <property type="nucleotide sequence ID" value="NZ_JAJLJH010000015.1"/>
</dbReference>
<name>A0A9X1YPA2_9BURK</name>
<organism evidence="4 5">
    <name type="scientific">Scleromatobacter humisilvae</name>
    <dbReference type="NCBI Taxonomy" id="2897159"/>
    <lineage>
        <taxon>Bacteria</taxon>
        <taxon>Pseudomonadati</taxon>
        <taxon>Pseudomonadota</taxon>
        <taxon>Betaproteobacteria</taxon>
        <taxon>Burkholderiales</taxon>
        <taxon>Sphaerotilaceae</taxon>
        <taxon>Scleromatobacter</taxon>
    </lineage>
</organism>
<sequence length="383" mass="39765">MNARAEPFIADADAPSATALELRVLDGEQRGAHAPVAWHSFEIGGLHAGACSEVQLRDATIASTRVRVTPRGTAPARLEVLAGEVRIGTQQLTAGSATDWRLYTPLRLGATVLALGEADNADWRLPADAPPQGPGNDAGAQPSPNPPSRRPAHGLERGLAFGGAVLAAVAALLLVMTHLLSAPVGAAIDRRAAVAHVLASQPQWRDLHVDAGATGVMVHGELATDAQRDALQQQLAKAGLGEVPVDVVTGERLVDAVADVFRVQGVTARAEYGGAGHVLVHAHEADAGAVDRAAATARRDVVGLRELAVSNEPSAPPPQNTPVADDPGKRVAAIVPGDSAYVVTADGTRYFIGALLPTGHRVKAIEAHRVVLTRDGRQSQLDF</sequence>
<reference evidence="4" key="1">
    <citation type="submission" date="2021-11" db="EMBL/GenBank/DDBJ databases">
        <title>BS-T2-15 a new species belonging to the Comamonadaceae family isolated from the soil of a French oak forest.</title>
        <authorList>
            <person name="Mieszkin S."/>
            <person name="Alain K."/>
        </authorList>
    </citation>
    <scope>NUCLEOTIDE SEQUENCE</scope>
    <source>
        <strain evidence="4">BS-T2-15</strain>
    </source>
</reference>
<protein>
    <recommendedName>
        <fullName evidence="3">YscD/Y4YQ C-terminal domain-containing protein</fullName>
    </recommendedName>
</protein>
<proteinExistence type="predicted"/>
<dbReference type="InterPro" id="IPR057770">
    <property type="entry name" value="YscD/Y4YQ_C"/>
</dbReference>
<evidence type="ECO:0000256" key="1">
    <source>
        <dbReference type="SAM" id="MobiDB-lite"/>
    </source>
</evidence>
<feature type="domain" description="YscD/Y4YQ C-terminal" evidence="3">
    <location>
        <begin position="331"/>
        <end position="380"/>
    </location>
</feature>
<keyword evidence="2" id="KW-0472">Membrane</keyword>
<feature type="transmembrane region" description="Helical" evidence="2">
    <location>
        <begin position="159"/>
        <end position="180"/>
    </location>
</feature>
<keyword evidence="2" id="KW-1133">Transmembrane helix</keyword>
<evidence type="ECO:0000313" key="4">
    <source>
        <dbReference type="EMBL" id="MCK9689532.1"/>
    </source>
</evidence>
<dbReference type="AlphaFoldDB" id="A0A9X1YPA2"/>
<keyword evidence="2" id="KW-0812">Transmembrane</keyword>
<dbReference type="EMBL" id="JAJLJH010000015">
    <property type="protein sequence ID" value="MCK9689532.1"/>
    <property type="molecule type" value="Genomic_DNA"/>
</dbReference>
<evidence type="ECO:0000256" key="2">
    <source>
        <dbReference type="SAM" id="Phobius"/>
    </source>
</evidence>
<feature type="region of interest" description="Disordered" evidence="1">
    <location>
        <begin position="123"/>
        <end position="155"/>
    </location>
</feature>